<dbReference type="SUPFAM" id="SSF55120">
    <property type="entry name" value="Pseudouridine synthase"/>
    <property type="match status" value="1"/>
</dbReference>
<evidence type="ECO:0000256" key="3">
    <source>
        <dbReference type="ARBA" id="ARBA00022694"/>
    </source>
</evidence>
<evidence type="ECO:0000256" key="4">
    <source>
        <dbReference type="ARBA" id="ARBA00023235"/>
    </source>
</evidence>
<evidence type="ECO:0000313" key="8">
    <source>
        <dbReference type="EMBL" id="GAA4395563.1"/>
    </source>
</evidence>
<dbReference type="Pfam" id="PF16198">
    <property type="entry name" value="TruB_C_2"/>
    <property type="match status" value="1"/>
</dbReference>
<gene>
    <name evidence="5 8" type="primary">truB</name>
    <name evidence="8" type="ORF">GCM10023167_26000</name>
</gene>
<name>A0ABP8JSW2_9MICO</name>
<keyword evidence="3 5" id="KW-0819">tRNA processing</keyword>
<comment type="catalytic activity">
    <reaction evidence="1 5">
        <text>uridine(55) in tRNA = pseudouridine(55) in tRNA</text>
        <dbReference type="Rhea" id="RHEA:42532"/>
        <dbReference type="Rhea" id="RHEA-COMP:10101"/>
        <dbReference type="Rhea" id="RHEA-COMP:10102"/>
        <dbReference type="ChEBI" id="CHEBI:65314"/>
        <dbReference type="ChEBI" id="CHEBI:65315"/>
        <dbReference type="EC" id="5.4.99.25"/>
    </reaction>
</comment>
<comment type="caution">
    <text evidence="8">The sequence shown here is derived from an EMBL/GenBank/DDBJ whole genome shotgun (WGS) entry which is preliminary data.</text>
</comment>
<dbReference type="Pfam" id="PF01509">
    <property type="entry name" value="TruB_N"/>
    <property type="match status" value="1"/>
</dbReference>
<dbReference type="EMBL" id="BAABGL010000036">
    <property type="protein sequence ID" value="GAA4395563.1"/>
    <property type="molecule type" value="Genomic_DNA"/>
</dbReference>
<comment type="similarity">
    <text evidence="2 5">Belongs to the pseudouridine synthase TruB family. Type 1 subfamily.</text>
</comment>
<dbReference type="Gene3D" id="3.30.2350.10">
    <property type="entry name" value="Pseudouridine synthase"/>
    <property type="match status" value="1"/>
</dbReference>
<comment type="function">
    <text evidence="5">Responsible for synthesis of pseudouridine from uracil-55 in the psi GC loop of transfer RNAs.</text>
</comment>
<feature type="domain" description="Pseudouridine synthase II N-terminal" evidence="6">
    <location>
        <begin position="26"/>
        <end position="186"/>
    </location>
</feature>
<feature type="active site" description="Nucleophile" evidence="5">
    <location>
        <position position="41"/>
    </location>
</feature>
<dbReference type="RefSeq" id="WP_295688426.1">
    <property type="nucleotide sequence ID" value="NZ_BAABGL010000036.1"/>
</dbReference>
<dbReference type="EC" id="5.4.99.25" evidence="5"/>
<keyword evidence="4 5" id="KW-0413">Isomerase</keyword>
<dbReference type="Proteomes" id="UP001500642">
    <property type="component" value="Unassembled WGS sequence"/>
</dbReference>
<dbReference type="InterPro" id="IPR020103">
    <property type="entry name" value="PsdUridine_synth_cat_dom_sf"/>
</dbReference>
<evidence type="ECO:0000256" key="5">
    <source>
        <dbReference type="HAMAP-Rule" id="MF_01080"/>
    </source>
</evidence>
<dbReference type="NCBIfam" id="TIGR00431">
    <property type="entry name" value="TruB"/>
    <property type="match status" value="1"/>
</dbReference>
<evidence type="ECO:0000259" key="7">
    <source>
        <dbReference type="Pfam" id="PF16198"/>
    </source>
</evidence>
<reference evidence="9" key="1">
    <citation type="journal article" date="2019" name="Int. J. Syst. Evol. Microbiol.">
        <title>The Global Catalogue of Microorganisms (GCM) 10K type strain sequencing project: providing services to taxonomists for standard genome sequencing and annotation.</title>
        <authorList>
            <consortium name="The Broad Institute Genomics Platform"/>
            <consortium name="The Broad Institute Genome Sequencing Center for Infectious Disease"/>
            <person name="Wu L."/>
            <person name="Ma J."/>
        </authorList>
    </citation>
    <scope>NUCLEOTIDE SEQUENCE [LARGE SCALE GENOMIC DNA]</scope>
    <source>
        <strain evidence="9">JCM 17808</strain>
    </source>
</reference>
<dbReference type="PANTHER" id="PTHR13767:SF2">
    <property type="entry name" value="PSEUDOURIDYLATE SYNTHASE TRUB1"/>
    <property type="match status" value="1"/>
</dbReference>
<evidence type="ECO:0000313" key="9">
    <source>
        <dbReference type="Proteomes" id="UP001500642"/>
    </source>
</evidence>
<evidence type="ECO:0000256" key="1">
    <source>
        <dbReference type="ARBA" id="ARBA00000385"/>
    </source>
</evidence>
<keyword evidence="9" id="KW-1185">Reference proteome</keyword>
<dbReference type="PANTHER" id="PTHR13767">
    <property type="entry name" value="TRNA-PSEUDOURIDINE SYNTHASE"/>
    <property type="match status" value="1"/>
</dbReference>
<evidence type="ECO:0000259" key="6">
    <source>
        <dbReference type="Pfam" id="PF01509"/>
    </source>
</evidence>
<dbReference type="CDD" id="cd02573">
    <property type="entry name" value="PseudoU_synth_EcTruB"/>
    <property type="match status" value="1"/>
</dbReference>
<dbReference type="InterPro" id="IPR014780">
    <property type="entry name" value="tRNA_psdUridine_synth_TruB"/>
</dbReference>
<dbReference type="InterPro" id="IPR032819">
    <property type="entry name" value="TruB_C"/>
</dbReference>
<protein>
    <recommendedName>
        <fullName evidence="5">tRNA pseudouridine synthase B</fullName>
        <ecNumber evidence="5">5.4.99.25</ecNumber>
    </recommendedName>
    <alternativeName>
        <fullName evidence="5">tRNA pseudouridine(55) synthase</fullName>
        <shortName evidence="5">Psi55 synthase</shortName>
    </alternativeName>
    <alternativeName>
        <fullName evidence="5">tRNA pseudouridylate synthase</fullName>
    </alternativeName>
    <alternativeName>
        <fullName evidence="5">tRNA-uridine isomerase</fullName>
    </alternativeName>
</protein>
<dbReference type="InterPro" id="IPR002501">
    <property type="entry name" value="PsdUridine_synth_N"/>
</dbReference>
<evidence type="ECO:0000256" key="2">
    <source>
        <dbReference type="ARBA" id="ARBA00005642"/>
    </source>
</evidence>
<organism evidence="8 9">
    <name type="scientific">Brevibacterium pityocampae</name>
    <dbReference type="NCBI Taxonomy" id="506594"/>
    <lineage>
        <taxon>Bacteria</taxon>
        <taxon>Bacillati</taxon>
        <taxon>Actinomycetota</taxon>
        <taxon>Actinomycetes</taxon>
        <taxon>Micrococcales</taxon>
        <taxon>Brevibacteriaceae</taxon>
        <taxon>Brevibacterium</taxon>
    </lineage>
</organism>
<feature type="domain" description="tRNA pseudouridylate synthase B C-terminal" evidence="7">
    <location>
        <begin position="187"/>
        <end position="222"/>
    </location>
</feature>
<dbReference type="HAMAP" id="MF_01080">
    <property type="entry name" value="TruB_bact"/>
    <property type="match status" value="1"/>
</dbReference>
<sequence>MDPNTGMLIIDKPQGITSHGVVSRVRKWFGTRKVGHAGTLDPMATGVLVLGLGRGTKLLTYIVGADKTYTATIRLGSSTPTDDADSAPDVFADPADLARVTEERIPAGAAALTGDIEQVPSAVSAIKVDGVRSYARVRAGEQVELRARPVTVSAFAVGAIRPGEDEAGRGHVDVDVEVTCSSGTYIRALARDLGRDLGVHGHLVALRRTRVGAFDLSGAVELPQDPASAPSPALMPLAEAAARVLPVIDLDRETATALMQGKFVDLDTAPAASGGHWAGIAGGELIAVLERREGRFKSATGITVPGRADG</sequence>
<proteinExistence type="inferred from homology"/>
<accession>A0ABP8JSW2</accession>